<dbReference type="EMBL" id="WBMO01000001">
    <property type="protein sequence ID" value="MDV2475857.1"/>
    <property type="molecule type" value="Genomic_DNA"/>
</dbReference>
<dbReference type="Gene3D" id="3.40.50.300">
    <property type="entry name" value="P-loop containing nucleotide triphosphate hydrolases"/>
    <property type="match status" value="1"/>
</dbReference>
<evidence type="ECO:0000256" key="3">
    <source>
        <dbReference type="ARBA" id="ARBA00022777"/>
    </source>
</evidence>
<dbReference type="GO" id="GO:0008976">
    <property type="term" value="F:polyphosphate kinase activity"/>
    <property type="evidence" value="ECO:0007669"/>
    <property type="project" value="UniProtKB-EC"/>
</dbReference>
<gene>
    <name evidence="7" type="primary">ppk2</name>
    <name evidence="7" type="ORF">F8M49_11730</name>
</gene>
<reference evidence="7 8" key="1">
    <citation type="submission" date="2019-10" db="EMBL/GenBank/DDBJ databases">
        <title>Draft Genome Assembly of Rhodococcus zopfii DSM44189.</title>
        <authorList>
            <person name="Sutton J.M."/>
            <person name="Akob D.M."/>
            <person name="Bushman T.J."/>
        </authorList>
    </citation>
    <scope>NUCLEOTIDE SEQUENCE [LARGE SCALE GENOMIC DNA]</scope>
    <source>
        <strain evidence="7 8">DSM 44189</strain>
    </source>
</reference>
<sequence>MGKKSKGSKAGHKTAGKKSGAHTGELHPPPIGGGLDLPPMGNKEYRRLLKPLHAELVAMQEWVKSTGAKVCILFEGRDTAGKGGVIKAITERVSPRVFRVVALPAPTEREKSQMYFQRYMPHLPASGEVVIFDRSWYNRAGVEPVLGFCTQQQTDQFLQLVPAVERAIQESGIILIKYWLEVSQEQQTLRLQSRIDDPRKIWKLSPMDLESYSRWYDYSRARDEMFRLTHTGWSPWHVAINDDKKRGRLNIISHLLSRVPYEPLEVPDITLPDRQKPGGYRDPGLVVDWIPTPF</sequence>
<comment type="similarity">
    <text evidence="1 4">Belongs to the polyphosphate kinase 2 (PPK2) family. Class I subfamily.</text>
</comment>
<dbReference type="InterPro" id="IPR022486">
    <property type="entry name" value="PPK2_PA0141"/>
</dbReference>
<feature type="compositionally biased region" description="Basic residues" evidence="5">
    <location>
        <begin position="1"/>
        <end position="20"/>
    </location>
</feature>
<dbReference type="PANTHER" id="PTHR34383">
    <property type="entry name" value="POLYPHOSPHATE:AMP PHOSPHOTRANSFERASE-RELATED"/>
    <property type="match status" value="1"/>
</dbReference>
<proteinExistence type="inferred from homology"/>
<feature type="domain" description="Polyphosphate kinase-2-related" evidence="6">
    <location>
        <begin position="42"/>
        <end position="262"/>
    </location>
</feature>
<dbReference type="PANTHER" id="PTHR34383:SF1">
    <property type="entry name" value="ADP-POLYPHOSPHATE PHOSPHOTRANSFERASE"/>
    <property type="match status" value="1"/>
</dbReference>
<keyword evidence="3 4" id="KW-0418">Kinase</keyword>
<keyword evidence="8" id="KW-1185">Reference proteome</keyword>
<comment type="caution">
    <text evidence="7">The sequence shown here is derived from an EMBL/GenBank/DDBJ whole genome shotgun (WGS) entry which is preliminary data.</text>
</comment>
<feature type="region of interest" description="Disordered" evidence="5">
    <location>
        <begin position="1"/>
        <end position="38"/>
    </location>
</feature>
<keyword evidence="2 4" id="KW-0808">Transferase</keyword>
<accession>A0ABU3WPE0</accession>
<comment type="function">
    <text evidence="4">Uses inorganic polyphosphate (polyP) as a donor to convert GDP to GTP or ADP to ATP.</text>
</comment>
<dbReference type="InterPro" id="IPR022488">
    <property type="entry name" value="PPK2-related"/>
</dbReference>
<dbReference type="EC" id="2.7.4.-" evidence="4"/>
<protein>
    <recommendedName>
        <fullName evidence="4">ADP/GDP-polyphosphate phosphotransferase</fullName>
        <ecNumber evidence="4">2.7.4.-</ecNumber>
    </recommendedName>
    <alternativeName>
        <fullName evidence="4">Polyphosphate kinase PPK2</fullName>
    </alternativeName>
</protein>
<name>A0ABU3WPE0_9NOCA</name>
<dbReference type="InterPro" id="IPR027417">
    <property type="entry name" value="P-loop_NTPase"/>
</dbReference>
<evidence type="ECO:0000313" key="7">
    <source>
        <dbReference type="EMBL" id="MDV2475857.1"/>
    </source>
</evidence>
<comment type="subunit">
    <text evidence="4">Homotetramer.</text>
</comment>
<evidence type="ECO:0000259" key="6">
    <source>
        <dbReference type="Pfam" id="PF03976"/>
    </source>
</evidence>
<evidence type="ECO:0000256" key="2">
    <source>
        <dbReference type="ARBA" id="ARBA00022679"/>
    </source>
</evidence>
<evidence type="ECO:0000256" key="1">
    <source>
        <dbReference type="ARBA" id="ARBA00009924"/>
    </source>
</evidence>
<organism evidence="7 8">
    <name type="scientific">Rhodococcus zopfii</name>
    <dbReference type="NCBI Taxonomy" id="43772"/>
    <lineage>
        <taxon>Bacteria</taxon>
        <taxon>Bacillati</taxon>
        <taxon>Actinomycetota</taxon>
        <taxon>Actinomycetes</taxon>
        <taxon>Mycobacteriales</taxon>
        <taxon>Nocardiaceae</taxon>
        <taxon>Rhodococcus</taxon>
    </lineage>
</organism>
<dbReference type="SUPFAM" id="SSF52540">
    <property type="entry name" value="P-loop containing nucleoside triphosphate hydrolases"/>
    <property type="match status" value="1"/>
</dbReference>
<dbReference type="NCBIfam" id="TIGR03707">
    <property type="entry name" value="PPK2_P_aer"/>
    <property type="match status" value="1"/>
</dbReference>
<dbReference type="InterPro" id="IPR016898">
    <property type="entry name" value="Polyphosphate_phosphotransfera"/>
</dbReference>
<dbReference type="Proteomes" id="UP001275440">
    <property type="component" value="Unassembled WGS sequence"/>
</dbReference>
<dbReference type="PIRSF" id="PIRSF028756">
    <property type="entry name" value="PPK2_prd"/>
    <property type="match status" value="1"/>
</dbReference>
<evidence type="ECO:0000313" key="8">
    <source>
        <dbReference type="Proteomes" id="UP001275440"/>
    </source>
</evidence>
<evidence type="ECO:0000256" key="4">
    <source>
        <dbReference type="RuleBase" id="RU369062"/>
    </source>
</evidence>
<evidence type="ECO:0000256" key="5">
    <source>
        <dbReference type="SAM" id="MobiDB-lite"/>
    </source>
</evidence>
<dbReference type="Pfam" id="PF03976">
    <property type="entry name" value="PPK2"/>
    <property type="match status" value="1"/>
</dbReference>